<dbReference type="InterPro" id="IPR000845">
    <property type="entry name" value="Nucleoside_phosphorylase_d"/>
</dbReference>
<gene>
    <name evidence="2" type="ORF">ACFFQA_26965</name>
</gene>
<evidence type="ECO:0000313" key="2">
    <source>
        <dbReference type="EMBL" id="MFB9907591.1"/>
    </source>
</evidence>
<comment type="caution">
    <text evidence="2">The sequence shown here is derived from an EMBL/GenBank/DDBJ whole genome shotgun (WGS) entry which is preliminary data.</text>
</comment>
<evidence type="ECO:0000259" key="1">
    <source>
        <dbReference type="Pfam" id="PF01048"/>
    </source>
</evidence>
<evidence type="ECO:0000313" key="3">
    <source>
        <dbReference type="Proteomes" id="UP001589693"/>
    </source>
</evidence>
<organism evidence="2 3">
    <name type="scientific">Allokutzneria oryzae</name>
    <dbReference type="NCBI Taxonomy" id="1378989"/>
    <lineage>
        <taxon>Bacteria</taxon>
        <taxon>Bacillati</taxon>
        <taxon>Actinomycetota</taxon>
        <taxon>Actinomycetes</taxon>
        <taxon>Pseudonocardiales</taxon>
        <taxon>Pseudonocardiaceae</taxon>
        <taxon>Allokutzneria</taxon>
    </lineage>
</organism>
<dbReference type="InterPro" id="IPR035994">
    <property type="entry name" value="Nucleoside_phosphorylase_sf"/>
</dbReference>
<name>A0ABV6A6P6_9PSEU</name>
<dbReference type="EMBL" id="JBHLZU010000023">
    <property type="protein sequence ID" value="MFB9907591.1"/>
    <property type="molecule type" value="Genomic_DNA"/>
</dbReference>
<dbReference type="PANTHER" id="PTHR46832:SF1">
    <property type="entry name" value="5'-METHYLTHIOADENOSINE_S-ADENOSYLHOMOCYSTEINE NUCLEOSIDASE"/>
    <property type="match status" value="1"/>
</dbReference>
<feature type="domain" description="Nucleoside phosphorylase" evidence="1">
    <location>
        <begin position="7"/>
        <end position="241"/>
    </location>
</feature>
<keyword evidence="3" id="KW-1185">Reference proteome</keyword>
<protein>
    <recommendedName>
        <fullName evidence="1">Nucleoside phosphorylase domain-containing protein</fullName>
    </recommendedName>
</protein>
<dbReference type="Gene3D" id="3.40.50.1580">
    <property type="entry name" value="Nucleoside phosphorylase domain"/>
    <property type="match status" value="1"/>
</dbReference>
<dbReference type="Proteomes" id="UP001589693">
    <property type="component" value="Unassembled WGS sequence"/>
</dbReference>
<dbReference type="SUPFAM" id="SSF53167">
    <property type="entry name" value="Purine and uridine phosphorylases"/>
    <property type="match status" value="1"/>
</dbReference>
<dbReference type="CDD" id="cd09008">
    <property type="entry name" value="MTAN"/>
    <property type="match status" value="1"/>
</dbReference>
<dbReference type="RefSeq" id="WP_377858031.1">
    <property type="nucleotide sequence ID" value="NZ_JBHLZU010000023.1"/>
</dbReference>
<dbReference type="Pfam" id="PF01048">
    <property type="entry name" value="PNP_UDP_1"/>
    <property type="match status" value="1"/>
</dbReference>
<proteinExistence type="predicted"/>
<sequence>MTRPAAVICTALAVEYNAVRAHLAGEITEHSRNGTLYEVGAFGRWTVALLQAGMGNVSTSQQLERAVAEFSPELALFVGVAGGRKDVGLGDVVAADVVYDYESGKDTESGYRPRIKTHPSSHRLVQRAQSVARQALWHRRILPSCPAPAPQAVCKPIAAGGKVISHGSSATARQIDQNCGDAAAVDMEGFGFLSGAHALKDVEALVIRGISDLLSDKSFESDQRWQPVASAAAAAFAFEVLHREEPQRDPAPPAQTNVISAQNIYGNVIQAGSIGQVHYH</sequence>
<dbReference type="PANTHER" id="PTHR46832">
    <property type="entry name" value="5'-METHYLTHIOADENOSINE/S-ADENOSYLHOMOCYSTEINE NUCLEOSIDASE"/>
    <property type="match status" value="1"/>
</dbReference>
<reference evidence="2 3" key="1">
    <citation type="submission" date="2024-09" db="EMBL/GenBank/DDBJ databases">
        <authorList>
            <person name="Sun Q."/>
            <person name="Mori K."/>
        </authorList>
    </citation>
    <scope>NUCLEOTIDE SEQUENCE [LARGE SCALE GENOMIC DNA]</scope>
    <source>
        <strain evidence="2 3">TBRC 7907</strain>
    </source>
</reference>
<accession>A0ABV6A6P6</accession>